<keyword evidence="3" id="KW-1185">Reference proteome</keyword>
<comment type="caution">
    <text evidence="2">The sequence shown here is derived from an EMBL/GenBank/DDBJ whole genome shotgun (WGS) entry which is preliminary data.</text>
</comment>
<protein>
    <submittedName>
        <fullName evidence="2">Uncharacterized protein</fullName>
    </submittedName>
</protein>
<dbReference type="EMBL" id="JAAAIL010001718">
    <property type="protein sequence ID" value="KAG0265816.1"/>
    <property type="molecule type" value="Genomic_DNA"/>
</dbReference>
<evidence type="ECO:0000313" key="3">
    <source>
        <dbReference type="Proteomes" id="UP001194580"/>
    </source>
</evidence>
<reference evidence="2" key="1">
    <citation type="journal article" date="2020" name="Fungal Divers.">
        <title>Resolving the Mortierellaceae phylogeny through synthesis of multi-gene phylogenetics and phylogenomics.</title>
        <authorList>
            <person name="Vandepol N."/>
            <person name="Liber J."/>
            <person name="Desiro A."/>
            <person name="Na H."/>
            <person name="Kennedy M."/>
            <person name="Barry K."/>
            <person name="Grigoriev I.V."/>
            <person name="Miller A.N."/>
            <person name="O'Donnell K."/>
            <person name="Stajich J.E."/>
            <person name="Bonito G."/>
        </authorList>
    </citation>
    <scope>NUCLEOTIDE SEQUENCE</scope>
    <source>
        <strain evidence="2">NRRL 28262</strain>
    </source>
</reference>
<gene>
    <name evidence="2" type="ORF">BGZ95_003203</name>
</gene>
<dbReference type="Proteomes" id="UP001194580">
    <property type="component" value="Unassembled WGS sequence"/>
</dbReference>
<evidence type="ECO:0000313" key="2">
    <source>
        <dbReference type="EMBL" id="KAG0265816.1"/>
    </source>
</evidence>
<accession>A0AAD4D6L9</accession>
<organism evidence="2 3">
    <name type="scientific">Linnemannia exigua</name>
    <dbReference type="NCBI Taxonomy" id="604196"/>
    <lineage>
        <taxon>Eukaryota</taxon>
        <taxon>Fungi</taxon>
        <taxon>Fungi incertae sedis</taxon>
        <taxon>Mucoromycota</taxon>
        <taxon>Mortierellomycotina</taxon>
        <taxon>Mortierellomycetes</taxon>
        <taxon>Mortierellales</taxon>
        <taxon>Mortierellaceae</taxon>
        <taxon>Linnemannia</taxon>
    </lineage>
</organism>
<evidence type="ECO:0000256" key="1">
    <source>
        <dbReference type="SAM" id="MobiDB-lite"/>
    </source>
</evidence>
<name>A0AAD4D6L9_9FUNG</name>
<feature type="region of interest" description="Disordered" evidence="1">
    <location>
        <begin position="43"/>
        <end position="64"/>
    </location>
</feature>
<feature type="non-terminal residue" evidence="2">
    <location>
        <position position="64"/>
    </location>
</feature>
<sequence length="64" mass="6973">MSTPAAPKKTSRPDHLVLRPMTPADKQEVAALFEKTFRREPLGEYHGVEPGEGNDIASASVKDP</sequence>
<dbReference type="AlphaFoldDB" id="A0AAD4D6L9"/>
<proteinExistence type="predicted"/>